<evidence type="ECO:0000256" key="5">
    <source>
        <dbReference type="NCBIfam" id="TIGR00168"/>
    </source>
</evidence>
<dbReference type="InterPro" id="IPR019815">
    <property type="entry name" value="Translation_initiation_fac_3_C"/>
</dbReference>
<dbReference type="GO" id="GO:0003743">
    <property type="term" value="F:translation initiation factor activity"/>
    <property type="evidence" value="ECO:0007669"/>
    <property type="project" value="UniProtKB-UniRule"/>
</dbReference>
<dbReference type="InterPro" id="IPR019814">
    <property type="entry name" value="Translation_initiation_fac_3_N"/>
</dbReference>
<feature type="compositionally biased region" description="Basic and acidic residues" evidence="6">
    <location>
        <begin position="184"/>
        <end position="200"/>
    </location>
</feature>
<evidence type="ECO:0000256" key="1">
    <source>
        <dbReference type="ARBA" id="ARBA00005439"/>
    </source>
</evidence>
<feature type="region of interest" description="Disordered" evidence="6">
    <location>
        <begin position="151"/>
        <end position="294"/>
    </location>
</feature>
<feature type="compositionally biased region" description="Low complexity" evidence="6">
    <location>
        <begin position="253"/>
        <end position="265"/>
    </location>
</feature>
<dbReference type="PANTHER" id="PTHR10938:SF0">
    <property type="entry name" value="TRANSLATION INITIATION FACTOR IF-3, MITOCHONDRIAL"/>
    <property type="match status" value="1"/>
</dbReference>
<dbReference type="GO" id="GO:0032790">
    <property type="term" value="P:ribosome disassembly"/>
    <property type="evidence" value="ECO:0007669"/>
    <property type="project" value="TreeGrafter"/>
</dbReference>
<dbReference type="Gene3D" id="3.30.110.10">
    <property type="entry name" value="Translation initiation factor 3 (IF-3), C-terminal domain"/>
    <property type="match status" value="1"/>
</dbReference>
<dbReference type="HAMAP" id="MF_00080">
    <property type="entry name" value="IF_3"/>
    <property type="match status" value="1"/>
</dbReference>
<comment type="function">
    <text evidence="4">IF-3 binds to the 30S ribosomal subunit and shifts the equilibrium between 70S ribosomes and their 50S and 30S subunits in favor of the free subunits, thus enhancing the availability of 30S subunits on which protein synthesis initiation begins.</text>
</comment>
<feature type="compositionally biased region" description="Basic and acidic residues" evidence="6">
    <location>
        <begin position="159"/>
        <end position="176"/>
    </location>
</feature>
<comment type="subcellular location">
    <subcellularLocation>
        <location evidence="4">Cytoplasm</location>
    </subcellularLocation>
</comment>
<sequence>MRLIGPQGEQVGIVKTTIALNLAREANLDLVEVSPHAKPPVAKLIDYGKFKYNEKIKAREARRNQSTAEVKETRFRLKIDDHDFEVKKNQVARFLEGGDKVKVSIMLRGREQSRPVGGIELMQRLAGEVEETGTVESAPRRDGRNIIMVLAPKGKKVHKQSEQRRRGAGLREERQARQQARLTAKKEAQKAAAEEAHKTLESLGIEPVQVHTSSSGRAASGGSKPRGTGRAKASREGRSTAGSSKTAGENASRKTASKSSATAKASGKKTSSRTAVKAAKKASPKEGNNAKDEK</sequence>
<keyword evidence="2 4" id="KW-0396">Initiation factor</keyword>
<comment type="caution">
    <text evidence="9">The sequence shown here is derived from an EMBL/GenBank/DDBJ whole genome shotgun (WGS) entry which is preliminary data.</text>
</comment>
<evidence type="ECO:0000256" key="2">
    <source>
        <dbReference type="ARBA" id="ARBA00022540"/>
    </source>
</evidence>
<dbReference type="PANTHER" id="PTHR10938">
    <property type="entry name" value="TRANSLATION INITIATION FACTOR IF-3"/>
    <property type="match status" value="1"/>
</dbReference>
<feature type="domain" description="Translation initiation factor 3 C-terminal" evidence="7">
    <location>
        <begin position="69"/>
        <end position="153"/>
    </location>
</feature>
<reference evidence="9 10" key="1">
    <citation type="submission" date="2012-01" db="EMBL/GenBank/DDBJ databases">
        <title>The Genome Sequence of Scardovia wiggsiae F0424.</title>
        <authorList>
            <consortium name="The Broad Institute Genome Sequencing Platform"/>
            <person name="Earl A."/>
            <person name="Ward D."/>
            <person name="Feldgarden M."/>
            <person name="Gevers D."/>
            <person name="Izard J."/>
            <person name="Ganesan A."/>
            <person name="Baranova O.V."/>
            <person name="Blanton J.M."/>
            <person name="Tanner A.C."/>
            <person name="Mathney J."/>
            <person name="Dewhirst F.E."/>
            <person name="Young S.K."/>
            <person name="Zeng Q."/>
            <person name="Gargeya S."/>
            <person name="Fitzgerald M."/>
            <person name="Haas B."/>
            <person name="Abouelleil A."/>
            <person name="Alvarado L."/>
            <person name="Arachchi H.M."/>
            <person name="Berlin A."/>
            <person name="Chapman S.B."/>
            <person name="Gearin G."/>
            <person name="Goldberg J."/>
            <person name="Griggs A."/>
            <person name="Gujja S."/>
            <person name="Hansen M."/>
            <person name="Heiman D."/>
            <person name="Howarth C."/>
            <person name="Larimer J."/>
            <person name="Lui A."/>
            <person name="MacDonald P.J.P."/>
            <person name="McCowen C."/>
            <person name="Montmayeur A."/>
            <person name="Murphy C."/>
            <person name="Neiman D."/>
            <person name="Pearson M."/>
            <person name="Priest M."/>
            <person name="Roberts A."/>
            <person name="Saif S."/>
            <person name="Shea T."/>
            <person name="Sisk P."/>
            <person name="Stolte C."/>
            <person name="Sykes S."/>
            <person name="Wortman J."/>
            <person name="Nusbaum C."/>
            <person name="Birren B."/>
        </authorList>
    </citation>
    <scope>NUCLEOTIDE SEQUENCE [LARGE SCALE GENOMIC DNA]</scope>
    <source>
        <strain evidence="9 10">F0424</strain>
    </source>
</reference>
<dbReference type="Pfam" id="PF00707">
    <property type="entry name" value="IF3_C"/>
    <property type="match status" value="1"/>
</dbReference>
<name>J0DG56_9BIFI</name>
<comment type="similarity">
    <text evidence="1 4">Belongs to the IF-3 family.</text>
</comment>
<dbReference type="InterPro" id="IPR036787">
    <property type="entry name" value="T_IF-3_N_sf"/>
</dbReference>
<dbReference type="NCBIfam" id="TIGR00168">
    <property type="entry name" value="infC"/>
    <property type="match status" value="1"/>
</dbReference>
<evidence type="ECO:0000259" key="8">
    <source>
        <dbReference type="Pfam" id="PF05198"/>
    </source>
</evidence>
<evidence type="ECO:0000256" key="4">
    <source>
        <dbReference type="HAMAP-Rule" id="MF_00080"/>
    </source>
</evidence>
<dbReference type="Gene3D" id="3.10.20.80">
    <property type="entry name" value="Translation initiation factor 3 (IF-3), N-terminal domain"/>
    <property type="match status" value="1"/>
</dbReference>
<dbReference type="FunFam" id="3.30.110.10:FF:000001">
    <property type="entry name" value="Translation initiation factor IF-3"/>
    <property type="match status" value="1"/>
</dbReference>
<dbReference type="STRING" id="857290.HMPREF9156_00077"/>
<dbReference type="Proteomes" id="UP000006415">
    <property type="component" value="Unassembled WGS sequence"/>
</dbReference>
<evidence type="ECO:0000313" key="10">
    <source>
        <dbReference type="Proteomes" id="UP000006415"/>
    </source>
</evidence>
<keyword evidence="10" id="KW-1185">Reference proteome</keyword>
<dbReference type="GO" id="GO:0016020">
    <property type="term" value="C:membrane"/>
    <property type="evidence" value="ECO:0007669"/>
    <property type="project" value="TreeGrafter"/>
</dbReference>
<proteinExistence type="inferred from homology"/>
<dbReference type="InterPro" id="IPR036788">
    <property type="entry name" value="T_IF-3_C_sf"/>
</dbReference>
<feature type="compositionally biased region" description="Low complexity" evidence="6">
    <location>
        <begin position="213"/>
        <end position="223"/>
    </location>
</feature>
<accession>J0DG56</accession>
<evidence type="ECO:0000256" key="6">
    <source>
        <dbReference type="SAM" id="MobiDB-lite"/>
    </source>
</evidence>
<keyword evidence="3 4" id="KW-0648">Protein biosynthesis</keyword>
<dbReference type="GO" id="GO:0043022">
    <property type="term" value="F:ribosome binding"/>
    <property type="evidence" value="ECO:0007669"/>
    <property type="project" value="TreeGrafter"/>
</dbReference>
<feature type="domain" description="Translation initiation factor 3 N-terminal" evidence="8">
    <location>
        <begin position="2"/>
        <end position="61"/>
    </location>
</feature>
<dbReference type="GO" id="GO:0005829">
    <property type="term" value="C:cytosol"/>
    <property type="evidence" value="ECO:0007669"/>
    <property type="project" value="TreeGrafter"/>
</dbReference>
<gene>
    <name evidence="4" type="primary">infC</name>
    <name evidence="9" type="ORF">HMPREF9156_00077</name>
</gene>
<dbReference type="EMBL" id="AGZS01000001">
    <property type="protein sequence ID" value="EJD65313.1"/>
    <property type="molecule type" value="Genomic_DNA"/>
</dbReference>
<dbReference type="Pfam" id="PF05198">
    <property type="entry name" value="IF3_N"/>
    <property type="match status" value="1"/>
</dbReference>
<dbReference type="eggNOG" id="COG0290">
    <property type="taxonomic scope" value="Bacteria"/>
</dbReference>
<dbReference type="SUPFAM" id="SSF54364">
    <property type="entry name" value="Translation initiation factor IF3, N-terminal domain"/>
    <property type="match status" value="1"/>
</dbReference>
<dbReference type="InterPro" id="IPR001288">
    <property type="entry name" value="Translation_initiation_fac_3"/>
</dbReference>
<organism evidence="9 10">
    <name type="scientific">Scardovia wiggsiae F0424</name>
    <dbReference type="NCBI Taxonomy" id="857290"/>
    <lineage>
        <taxon>Bacteria</taxon>
        <taxon>Bacillati</taxon>
        <taxon>Actinomycetota</taxon>
        <taxon>Actinomycetes</taxon>
        <taxon>Bifidobacteriales</taxon>
        <taxon>Bifidobacteriaceae</taxon>
        <taxon>Scardovia</taxon>
    </lineage>
</organism>
<comment type="subunit">
    <text evidence="4">Monomer.</text>
</comment>
<evidence type="ECO:0000256" key="3">
    <source>
        <dbReference type="ARBA" id="ARBA00022917"/>
    </source>
</evidence>
<dbReference type="HOGENOM" id="CLU_054919_0_2_11"/>
<protein>
    <recommendedName>
        <fullName evidence="4 5">Translation initiation factor IF-3</fullName>
    </recommendedName>
</protein>
<evidence type="ECO:0000313" key="9">
    <source>
        <dbReference type="EMBL" id="EJD65313.1"/>
    </source>
</evidence>
<feature type="compositionally biased region" description="Polar residues" evidence="6">
    <location>
        <begin position="240"/>
        <end position="249"/>
    </location>
</feature>
<dbReference type="AlphaFoldDB" id="J0DG56"/>
<dbReference type="SUPFAM" id="SSF55200">
    <property type="entry name" value="Translation initiation factor IF3, C-terminal domain"/>
    <property type="match status" value="1"/>
</dbReference>
<evidence type="ECO:0000259" key="7">
    <source>
        <dbReference type="Pfam" id="PF00707"/>
    </source>
</evidence>
<keyword evidence="4" id="KW-0963">Cytoplasm</keyword>